<comment type="similarity">
    <text evidence="1 4">Belongs to the 2-oxoacid dehydrogenase family.</text>
</comment>
<dbReference type="AlphaFoldDB" id="A0A7E6EUP8"/>
<reference evidence="8" key="1">
    <citation type="submission" date="2025-08" db="UniProtKB">
        <authorList>
            <consortium name="RefSeq"/>
        </authorList>
    </citation>
    <scope>IDENTIFICATION</scope>
</reference>
<dbReference type="GO" id="GO:0005739">
    <property type="term" value="C:mitochondrion"/>
    <property type="evidence" value="ECO:0007669"/>
    <property type="project" value="TreeGrafter"/>
</dbReference>
<dbReference type="CDD" id="cd06849">
    <property type="entry name" value="lipoyl_domain"/>
    <property type="match status" value="2"/>
</dbReference>
<dbReference type="PANTHER" id="PTHR23151:SF90">
    <property type="entry name" value="DIHYDROLIPOYLLYSINE-RESIDUE ACETYLTRANSFERASE COMPONENT OF PYRUVATE DEHYDROGENASE COMPLEX, MITOCHONDRIAL-RELATED"/>
    <property type="match status" value="1"/>
</dbReference>
<evidence type="ECO:0000259" key="6">
    <source>
        <dbReference type="PROSITE" id="PS50968"/>
    </source>
</evidence>
<evidence type="ECO:0000313" key="7">
    <source>
        <dbReference type="Proteomes" id="UP000515154"/>
    </source>
</evidence>
<dbReference type="InterPro" id="IPR001078">
    <property type="entry name" value="2-oxoacid_DH_actylTfrase"/>
</dbReference>
<comment type="cofactor">
    <cofactor evidence="4">
        <name>(R)-lipoate</name>
        <dbReference type="ChEBI" id="CHEBI:83088"/>
    </cofactor>
</comment>
<dbReference type="InterPro" id="IPR045257">
    <property type="entry name" value="E2/Pdx1"/>
</dbReference>
<organism evidence="7 8">
    <name type="scientific">Octopus sinensis</name>
    <name type="common">East Asian common octopus</name>
    <dbReference type="NCBI Taxonomy" id="2607531"/>
    <lineage>
        <taxon>Eukaryota</taxon>
        <taxon>Metazoa</taxon>
        <taxon>Spiralia</taxon>
        <taxon>Lophotrochozoa</taxon>
        <taxon>Mollusca</taxon>
        <taxon>Cephalopoda</taxon>
        <taxon>Coleoidea</taxon>
        <taxon>Octopodiformes</taxon>
        <taxon>Octopoda</taxon>
        <taxon>Incirrata</taxon>
        <taxon>Octopodidae</taxon>
        <taxon>Octopus</taxon>
    </lineage>
</organism>
<dbReference type="InterPro" id="IPR003016">
    <property type="entry name" value="2-oxoA_DH_lipoyl-BS"/>
</dbReference>
<evidence type="ECO:0000256" key="5">
    <source>
        <dbReference type="SAM" id="MobiDB-lite"/>
    </source>
</evidence>
<protein>
    <recommendedName>
        <fullName evidence="4">Dihydrolipoamide acetyltransferase component of pyruvate dehydrogenase complex</fullName>
        <ecNumber evidence="4">2.3.1.-</ecNumber>
    </recommendedName>
</protein>
<dbReference type="FunFam" id="2.40.50.100:FF:000010">
    <property type="entry name" value="Acetyltransferase component of pyruvate dehydrogenase complex"/>
    <property type="match status" value="2"/>
</dbReference>
<dbReference type="Gene3D" id="3.30.559.10">
    <property type="entry name" value="Chloramphenicol acetyltransferase-like domain"/>
    <property type="match status" value="1"/>
</dbReference>
<feature type="domain" description="Lipoyl-binding" evidence="6">
    <location>
        <begin position="44"/>
        <end position="120"/>
    </location>
</feature>
<keyword evidence="3" id="KW-0809">Transit peptide</keyword>
<dbReference type="RefSeq" id="XP_036359074.1">
    <property type="nucleotide sequence ID" value="XM_036503181.1"/>
</dbReference>
<evidence type="ECO:0000256" key="3">
    <source>
        <dbReference type="ARBA" id="ARBA00022946"/>
    </source>
</evidence>
<dbReference type="SUPFAM" id="SSF51230">
    <property type="entry name" value="Single hybrid motif"/>
    <property type="match status" value="2"/>
</dbReference>
<dbReference type="PANTHER" id="PTHR23151">
    <property type="entry name" value="DIHYDROLIPOAMIDE ACETYL/SUCCINYL-TRANSFERASE-RELATED"/>
    <property type="match status" value="1"/>
</dbReference>
<evidence type="ECO:0000256" key="4">
    <source>
        <dbReference type="RuleBase" id="RU003423"/>
    </source>
</evidence>
<dbReference type="Gene3D" id="2.40.50.100">
    <property type="match status" value="2"/>
</dbReference>
<feature type="region of interest" description="Disordered" evidence="5">
    <location>
        <begin position="570"/>
        <end position="606"/>
    </location>
</feature>
<keyword evidence="4" id="KW-0808">Transferase</keyword>
<dbReference type="PROSITE" id="PS50968">
    <property type="entry name" value="BIOTINYL_LIPOYL"/>
    <property type="match status" value="2"/>
</dbReference>
<dbReference type="InterPro" id="IPR000089">
    <property type="entry name" value="Biotin_lipoyl"/>
</dbReference>
<feature type="compositionally biased region" description="Pro residues" evidence="5">
    <location>
        <begin position="262"/>
        <end position="274"/>
    </location>
</feature>
<accession>A0A7E6EUP8</accession>
<dbReference type="Pfam" id="PF00364">
    <property type="entry name" value="Biotin_lipoyl"/>
    <property type="match status" value="2"/>
</dbReference>
<dbReference type="InterPro" id="IPR023213">
    <property type="entry name" value="CAT-like_dom_sf"/>
</dbReference>
<keyword evidence="8" id="KW-0670">Pyruvate</keyword>
<evidence type="ECO:0000256" key="2">
    <source>
        <dbReference type="ARBA" id="ARBA00022823"/>
    </source>
</evidence>
<feature type="region of interest" description="Disordered" evidence="5">
    <location>
        <begin position="333"/>
        <end position="352"/>
    </location>
</feature>
<dbReference type="SUPFAM" id="SSF52777">
    <property type="entry name" value="CoA-dependent acyltransferases"/>
    <property type="match status" value="1"/>
</dbReference>
<name>A0A7E6EUP8_9MOLL</name>
<dbReference type="GO" id="GO:0016746">
    <property type="term" value="F:acyltransferase activity"/>
    <property type="evidence" value="ECO:0007669"/>
    <property type="project" value="UniProtKB-KW"/>
</dbReference>
<dbReference type="Proteomes" id="UP000515154">
    <property type="component" value="Linkage group LG5"/>
</dbReference>
<evidence type="ECO:0000256" key="1">
    <source>
        <dbReference type="ARBA" id="ARBA00007317"/>
    </source>
</evidence>
<dbReference type="GO" id="GO:0045254">
    <property type="term" value="C:pyruvate dehydrogenase complex"/>
    <property type="evidence" value="ECO:0007669"/>
    <property type="project" value="InterPro"/>
</dbReference>
<dbReference type="EC" id="2.3.1.-" evidence="4"/>
<dbReference type="InterPro" id="IPR011053">
    <property type="entry name" value="Single_hybrid_motif"/>
</dbReference>
<gene>
    <name evidence="8" type="primary">LOC115212314</name>
</gene>
<dbReference type="GO" id="GO:0006086">
    <property type="term" value="P:pyruvate decarboxylation to acetyl-CoA"/>
    <property type="evidence" value="ECO:0007669"/>
    <property type="project" value="InterPro"/>
</dbReference>
<keyword evidence="7" id="KW-1185">Reference proteome</keyword>
<keyword evidence="2 4" id="KW-0450">Lipoyl</keyword>
<proteinExistence type="inferred from homology"/>
<sequence>MLLAHLRFGMGRALGQFARTIRNEPSLTVSARRLFHRDRTLRDTIKLEMPSLSPTMTEGSIVKWYKKEGDPIAPGDVLCDIQTDKAVVSMDTEEEGILAKIILPDDTKDIKVGQLIGLMVEEGDDWENVQIPGEPAASPAPSSPPAPAASAPPSAPAGEPFRGMRIEMPSLSPTMSEGDIIKWHKQEGDKVAPGDVLCDIQTDKAVVSMDIEEEGILAKILMPENSKNVKIGHLIALMVDLDDDWQNVTIPTDVTASTDAPVPSPKPAAPPPPVSSATSPAAAPLQSNAEIIEEIHALDVLSVIKTKHLVRSSPPSPVQPTPVQSVPVPPITQTQIKAPPPPAPAAKGPSKLKYTDIPVSSMRKTIAKRLTESKTTIPHSYGSIECNVDSVSALRKKLIADGVKVSLNDFIIKAAAHALRRVPDMNAIVKDGNPVQLPSVDISIAVATPNGLITPIVKNAVTLGISDISSSVKELAGRAREGKLQLHEFQGGSFSISNLGMFGISEFSAVINPPQVGILAIGSSRLVPITNNTAKTMMTVVLSYDRRAVSEHEAAMFLEAFQEILEKPTLMLSGGDTPTPRDNPVSEPVPSEPETSVSESESVAVSMKAPNTDSNVLAKEALIKSLIF</sequence>
<keyword evidence="4" id="KW-0012">Acyltransferase</keyword>
<feature type="domain" description="Lipoyl-binding" evidence="6">
    <location>
        <begin position="163"/>
        <end position="239"/>
    </location>
</feature>
<dbReference type="PROSITE" id="PS00189">
    <property type="entry name" value="LIPOYL"/>
    <property type="match status" value="2"/>
</dbReference>
<feature type="region of interest" description="Disordered" evidence="5">
    <location>
        <begin position="129"/>
        <end position="165"/>
    </location>
</feature>
<dbReference type="Pfam" id="PF00198">
    <property type="entry name" value="2-oxoacid_dh"/>
    <property type="match status" value="1"/>
</dbReference>
<feature type="region of interest" description="Disordered" evidence="5">
    <location>
        <begin position="254"/>
        <end position="282"/>
    </location>
</feature>
<feature type="compositionally biased region" description="Low complexity" evidence="5">
    <location>
        <begin position="585"/>
        <end position="606"/>
    </location>
</feature>
<evidence type="ECO:0000313" key="8">
    <source>
        <dbReference type="RefSeq" id="XP_036359074.1"/>
    </source>
</evidence>